<dbReference type="Pfam" id="PF07690">
    <property type="entry name" value="MFS_1"/>
    <property type="match status" value="1"/>
</dbReference>
<feature type="transmembrane region" description="Helical" evidence="6">
    <location>
        <begin position="74"/>
        <end position="93"/>
    </location>
</feature>
<evidence type="ECO:0000256" key="4">
    <source>
        <dbReference type="ARBA" id="ARBA00022989"/>
    </source>
</evidence>
<feature type="transmembrane region" description="Helical" evidence="6">
    <location>
        <begin position="301"/>
        <end position="323"/>
    </location>
</feature>
<feature type="transmembrane region" description="Helical" evidence="6">
    <location>
        <begin position="277"/>
        <end position="295"/>
    </location>
</feature>
<dbReference type="EMBL" id="FNPC01000001">
    <property type="protein sequence ID" value="SDX82302.1"/>
    <property type="molecule type" value="Genomic_DNA"/>
</dbReference>
<dbReference type="AlphaFoldDB" id="A0A1H3EU44"/>
<feature type="transmembrane region" description="Helical" evidence="6">
    <location>
        <begin position="137"/>
        <end position="155"/>
    </location>
</feature>
<dbReference type="PANTHER" id="PTHR43124">
    <property type="entry name" value="PURINE EFFLUX PUMP PBUE"/>
    <property type="match status" value="1"/>
</dbReference>
<keyword evidence="5 6" id="KW-0472">Membrane</keyword>
<dbReference type="SUPFAM" id="SSF103473">
    <property type="entry name" value="MFS general substrate transporter"/>
    <property type="match status" value="1"/>
</dbReference>
<protein>
    <submittedName>
        <fullName evidence="8">Predicted arabinose efflux permease, MFS family</fullName>
    </submittedName>
</protein>
<keyword evidence="4 6" id="KW-1133">Transmembrane helix</keyword>
<feature type="transmembrane region" description="Helical" evidence="6">
    <location>
        <begin position="161"/>
        <end position="181"/>
    </location>
</feature>
<name>A0A1H3EU44_9EURY</name>
<accession>A0A1H3EU44</accession>
<dbReference type="CDD" id="cd17325">
    <property type="entry name" value="MFS_MdtG_SLC18_like"/>
    <property type="match status" value="1"/>
</dbReference>
<keyword evidence="2" id="KW-1003">Cell membrane</keyword>
<feature type="transmembrane region" description="Helical" evidence="6">
    <location>
        <begin position="335"/>
        <end position="356"/>
    </location>
</feature>
<evidence type="ECO:0000256" key="6">
    <source>
        <dbReference type="SAM" id="Phobius"/>
    </source>
</evidence>
<feature type="transmembrane region" description="Helical" evidence="6">
    <location>
        <begin position="99"/>
        <end position="125"/>
    </location>
</feature>
<keyword evidence="3 6" id="KW-0812">Transmembrane</keyword>
<evidence type="ECO:0000313" key="9">
    <source>
        <dbReference type="Proteomes" id="UP000199079"/>
    </source>
</evidence>
<feature type="transmembrane region" description="Helical" evidence="6">
    <location>
        <begin position="362"/>
        <end position="386"/>
    </location>
</feature>
<dbReference type="InterPro" id="IPR036259">
    <property type="entry name" value="MFS_trans_sf"/>
</dbReference>
<dbReference type="Proteomes" id="UP000199079">
    <property type="component" value="Unassembled WGS sequence"/>
</dbReference>
<dbReference type="PROSITE" id="PS50850">
    <property type="entry name" value="MFS"/>
    <property type="match status" value="1"/>
</dbReference>
<gene>
    <name evidence="8" type="ORF">SAMN05216564_101602</name>
</gene>
<dbReference type="OrthoDB" id="29061at2157"/>
<evidence type="ECO:0000256" key="2">
    <source>
        <dbReference type="ARBA" id="ARBA00022475"/>
    </source>
</evidence>
<organism evidence="8 9">
    <name type="scientific">Halopenitus persicus</name>
    <dbReference type="NCBI Taxonomy" id="1048396"/>
    <lineage>
        <taxon>Archaea</taxon>
        <taxon>Methanobacteriati</taxon>
        <taxon>Methanobacteriota</taxon>
        <taxon>Stenosarchaea group</taxon>
        <taxon>Halobacteria</taxon>
        <taxon>Halobacteriales</taxon>
        <taxon>Haloferacaceae</taxon>
        <taxon>Halopenitus</taxon>
    </lineage>
</organism>
<feature type="transmembrane region" description="Helical" evidence="6">
    <location>
        <begin position="211"/>
        <end position="232"/>
    </location>
</feature>
<dbReference type="InterPro" id="IPR020846">
    <property type="entry name" value="MFS_dom"/>
</dbReference>
<dbReference type="InterPro" id="IPR050189">
    <property type="entry name" value="MFS_Efflux_Transporters"/>
</dbReference>
<evidence type="ECO:0000259" key="7">
    <source>
        <dbReference type="PROSITE" id="PS50850"/>
    </source>
</evidence>
<evidence type="ECO:0000313" key="8">
    <source>
        <dbReference type="EMBL" id="SDX82302.1"/>
    </source>
</evidence>
<dbReference type="GO" id="GO:0005886">
    <property type="term" value="C:plasma membrane"/>
    <property type="evidence" value="ECO:0007669"/>
    <property type="project" value="UniProtKB-SubCell"/>
</dbReference>
<dbReference type="GO" id="GO:0022857">
    <property type="term" value="F:transmembrane transporter activity"/>
    <property type="evidence" value="ECO:0007669"/>
    <property type="project" value="InterPro"/>
</dbReference>
<dbReference type="RefSeq" id="WP_092730689.1">
    <property type="nucleotide sequence ID" value="NZ_FNPC01000001.1"/>
</dbReference>
<sequence length="390" mass="40573">MRWQSRDAVLAVCTLALFVTVFGRLAISPVVPEISETFEVSNGRIGLALSGMWLAYALTQFPSGVLADRYGDRPVILLSIGGTAAATLAIVAAPAFGVFLLGTVLLGALAGLHYSVATTLITRLYDDIGTAIGIHNGGAPLAGLVAPVVVAWAVVRYGWRVAVGLTVLVAVPTLLLAIRGIRTREPRTPDRPMRDVFAIGPIRRLLSRPPVLFTGAIAVLTEFTWQSLASFLPTFLVRYHGHSTTLAGTLFGVYFLTQGILQIGVGRLADRFGRDPAIGGCMAAGIAGIALLIAATGLPAIVVGCLLLGLGMSWGAAVFPRFIDRLTPAERSFGFGLFRTTYMTIAASGSVVVGVLADLFGWGVSVGSLAGLLAVVGLLLAGNAALGSGY</sequence>
<evidence type="ECO:0000256" key="5">
    <source>
        <dbReference type="ARBA" id="ARBA00023136"/>
    </source>
</evidence>
<dbReference type="Gene3D" id="1.20.1250.20">
    <property type="entry name" value="MFS general substrate transporter like domains"/>
    <property type="match status" value="2"/>
</dbReference>
<feature type="domain" description="Major facilitator superfamily (MFS) profile" evidence="7">
    <location>
        <begin position="9"/>
        <end position="390"/>
    </location>
</feature>
<evidence type="ECO:0000256" key="3">
    <source>
        <dbReference type="ARBA" id="ARBA00022692"/>
    </source>
</evidence>
<dbReference type="PANTHER" id="PTHR43124:SF3">
    <property type="entry name" value="CHLORAMPHENICOL EFFLUX PUMP RV0191"/>
    <property type="match status" value="1"/>
</dbReference>
<proteinExistence type="predicted"/>
<feature type="transmembrane region" description="Helical" evidence="6">
    <location>
        <begin position="47"/>
        <end position="67"/>
    </location>
</feature>
<dbReference type="InterPro" id="IPR011701">
    <property type="entry name" value="MFS"/>
</dbReference>
<feature type="transmembrane region" description="Helical" evidence="6">
    <location>
        <begin position="244"/>
        <end position="265"/>
    </location>
</feature>
<reference evidence="9" key="1">
    <citation type="submission" date="2016-10" db="EMBL/GenBank/DDBJ databases">
        <authorList>
            <person name="Varghese N."/>
            <person name="Submissions S."/>
        </authorList>
    </citation>
    <scope>NUCLEOTIDE SEQUENCE [LARGE SCALE GENOMIC DNA]</scope>
    <source>
        <strain evidence="9">DC30,IBRC 10041,KCTC 4046</strain>
    </source>
</reference>
<comment type="subcellular location">
    <subcellularLocation>
        <location evidence="1">Cell membrane</location>
        <topology evidence="1">Multi-pass membrane protein</topology>
    </subcellularLocation>
</comment>
<evidence type="ECO:0000256" key="1">
    <source>
        <dbReference type="ARBA" id="ARBA00004651"/>
    </source>
</evidence>
<keyword evidence="9" id="KW-1185">Reference proteome</keyword>